<keyword evidence="4" id="KW-1185">Reference proteome</keyword>
<gene>
    <name evidence="3" type="ORF">RHGRI_027584</name>
</gene>
<dbReference type="GO" id="GO:0080043">
    <property type="term" value="F:quercetin 3-O-glucosyltransferase activity"/>
    <property type="evidence" value="ECO:0007669"/>
    <property type="project" value="TreeGrafter"/>
</dbReference>
<comment type="caution">
    <text evidence="3">The sequence shown here is derived from an EMBL/GenBank/DDBJ whole genome shotgun (WGS) entry which is preliminary data.</text>
</comment>
<evidence type="ECO:0000313" key="3">
    <source>
        <dbReference type="EMBL" id="KAG5533458.1"/>
    </source>
</evidence>
<dbReference type="GO" id="GO:0080044">
    <property type="term" value="F:quercetin 7-O-glucosyltransferase activity"/>
    <property type="evidence" value="ECO:0007669"/>
    <property type="project" value="TreeGrafter"/>
</dbReference>
<dbReference type="AlphaFoldDB" id="A0AAV6J0P2"/>
<dbReference type="PANTHER" id="PTHR11926:SF1392">
    <property type="entry name" value="GLYCOSYLTRANSFERASE"/>
    <property type="match status" value="1"/>
</dbReference>
<reference evidence="3" key="1">
    <citation type="submission" date="2020-08" db="EMBL/GenBank/DDBJ databases">
        <title>Plant Genome Project.</title>
        <authorList>
            <person name="Zhang R.-G."/>
        </authorList>
    </citation>
    <scope>NUCLEOTIDE SEQUENCE</scope>
    <source>
        <strain evidence="3">WSP0</strain>
        <tissue evidence="3">Leaf</tissue>
    </source>
</reference>
<evidence type="ECO:0000256" key="1">
    <source>
        <dbReference type="ARBA" id="ARBA00009995"/>
    </source>
</evidence>
<dbReference type="Gene3D" id="3.40.50.2000">
    <property type="entry name" value="Glycogen Phosphorylase B"/>
    <property type="match status" value="1"/>
</dbReference>
<protein>
    <recommendedName>
        <fullName evidence="2">Glycosyltransferase N-terminal domain-containing protein</fullName>
    </recommendedName>
</protein>
<comment type="similarity">
    <text evidence="1">Belongs to the UDP-glycosyltransferase family.</text>
</comment>
<dbReference type="Proteomes" id="UP000823749">
    <property type="component" value="Chromosome 9"/>
</dbReference>
<organism evidence="3 4">
    <name type="scientific">Rhododendron griersonianum</name>
    <dbReference type="NCBI Taxonomy" id="479676"/>
    <lineage>
        <taxon>Eukaryota</taxon>
        <taxon>Viridiplantae</taxon>
        <taxon>Streptophyta</taxon>
        <taxon>Embryophyta</taxon>
        <taxon>Tracheophyta</taxon>
        <taxon>Spermatophyta</taxon>
        <taxon>Magnoliopsida</taxon>
        <taxon>eudicotyledons</taxon>
        <taxon>Gunneridae</taxon>
        <taxon>Pentapetalae</taxon>
        <taxon>asterids</taxon>
        <taxon>Ericales</taxon>
        <taxon>Ericaceae</taxon>
        <taxon>Ericoideae</taxon>
        <taxon>Rhodoreae</taxon>
        <taxon>Rhododendron</taxon>
    </lineage>
</organism>
<evidence type="ECO:0000313" key="4">
    <source>
        <dbReference type="Proteomes" id="UP000823749"/>
    </source>
</evidence>
<dbReference type="EMBL" id="JACTNZ010000009">
    <property type="protein sequence ID" value="KAG5533458.1"/>
    <property type="molecule type" value="Genomic_DNA"/>
</dbReference>
<dbReference type="Pfam" id="PF26168">
    <property type="entry name" value="Glyco_transf_N"/>
    <property type="match status" value="1"/>
</dbReference>
<dbReference type="InterPro" id="IPR058980">
    <property type="entry name" value="Glyco_transf_N"/>
</dbReference>
<proteinExistence type="inferred from homology"/>
<accession>A0AAV6J0P2</accession>
<sequence length="212" mass="23740">MGDQETELPPHVLIFPYPAQGHVNSMLKLAELLCHAGIHVTFLLTDHIHGRLLRHSNAPSQLTRYSGFRFETIPDGLPEDNPRDKIMELFRSFTATAKPLLGELLWSDREKDSDSARKRVSCIIADGIMSFAIDVAEEIGLPVIVFRTTAACNFWAYFCGPKLIEAGEIPFQGNLPFENLLIAPQGLCTCRARVELLWSVLSSCVERCLRCI</sequence>
<feature type="domain" description="Glycosyltransferase N-terminal" evidence="2">
    <location>
        <begin position="12"/>
        <end position="139"/>
    </location>
</feature>
<dbReference type="SUPFAM" id="SSF53756">
    <property type="entry name" value="UDP-Glycosyltransferase/glycogen phosphorylase"/>
    <property type="match status" value="1"/>
</dbReference>
<dbReference type="PANTHER" id="PTHR11926">
    <property type="entry name" value="GLUCOSYL/GLUCURONOSYL TRANSFERASES"/>
    <property type="match status" value="1"/>
</dbReference>
<name>A0AAV6J0P2_9ERIC</name>
<evidence type="ECO:0000259" key="2">
    <source>
        <dbReference type="Pfam" id="PF26168"/>
    </source>
</evidence>